<keyword evidence="3" id="KW-1185">Reference proteome</keyword>
<dbReference type="Proteomes" id="UP001162972">
    <property type="component" value="Chromosome 17"/>
</dbReference>
<dbReference type="EMBL" id="JAPFFJ010000008">
    <property type="protein sequence ID" value="KAJ6420528.1"/>
    <property type="molecule type" value="Genomic_DNA"/>
</dbReference>
<feature type="region of interest" description="Disordered" evidence="1">
    <location>
        <begin position="1"/>
        <end position="54"/>
    </location>
</feature>
<gene>
    <name evidence="2" type="ORF">OIU84_027966</name>
</gene>
<accession>A0AAD6KC10</accession>
<dbReference type="AlphaFoldDB" id="A0AAD6KC10"/>
<feature type="compositionally biased region" description="Basic and acidic residues" evidence="1">
    <location>
        <begin position="25"/>
        <end position="54"/>
    </location>
</feature>
<name>A0AAD6KC10_9ROSI</name>
<evidence type="ECO:0000313" key="3">
    <source>
        <dbReference type="Proteomes" id="UP001162972"/>
    </source>
</evidence>
<comment type="caution">
    <text evidence="2">The sequence shown here is derived from an EMBL/GenBank/DDBJ whole genome shotgun (WGS) entry which is preliminary data.</text>
</comment>
<protein>
    <submittedName>
        <fullName evidence="2">Uncharacterized protein</fullName>
    </submittedName>
</protein>
<reference evidence="2 3" key="1">
    <citation type="journal article" date="2023" name="Int. J. Mol. Sci.">
        <title>De Novo Assembly and Annotation of 11 Diverse Shrub Willow (Salix) Genomes Reveals Novel Gene Organization in Sex-Linked Regions.</title>
        <authorList>
            <person name="Hyden B."/>
            <person name="Feng K."/>
            <person name="Yates T.B."/>
            <person name="Jawdy S."/>
            <person name="Cereghino C."/>
            <person name="Smart L.B."/>
            <person name="Muchero W."/>
        </authorList>
    </citation>
    <scope>NUCLEOTIDE SEQUENCE [LARGE SCALE GENOMIC DNA]</scope>
    <source>
        <tissue evidence="2">Shoot tip</tissue>
    </source>
</reference>
<evidence type="ECO:0000256" key="1">
    <source>
        <dbReference type="SAM" id="MobiDB-lite"/>
    </source>
</evidence>
<organism evidence="2 3">
    <name type="scientific">Salix udensis</name>
    <dbReference type="NCBI Taxonomy" id="889485"/>
    <lineage>
        <taxon>Eukaryota</taxon>
        <taxon>Viridiplantae</taxon>
        <taxon>Streptophyta</taxon>
        <taxon>Embryophyta</taxon>
        <taxon>Tracheophyta</taxon>
        <taxon>Spermatophyta</taxon>
        <taxon>Magnoliopsida</taxon>
        <taxon>eudicotyledons</taxon>
        <taxon>Gunneridae</taxon>
        <taxon>Pentapetalae</taxon>
        <taxon>rosids</taxon>
        <taxon>fabids</taxon>
        <taxon>Malpighiales</taxon>
        <taxon>Salicaceae</taxon>
        <taxon>Saliceae</taxon>
        <taxon>Salix</taxon>
    </lineage>
</organism>
<evidence type="ECO:0000313" key="2">
    <source>
        <dbReference type="EMBL" id="KAJ6420528.1"/>
    </source>
</evidence>
<sequence length="85" mass="8934">MDASDDLTAGSGPGGSASCNPTARRHADDSTGDRVEDIHPTTRRADGSTDADLTVRRHAGDRAVSALSAVQIERLRRVHLSALLV</sequence>
<proteinExistence type="predicted"/>